<sequence>MLRINNIKLPIDHSNEDIKAEIAKKLNISSNDIRKFYIRKKSIDARKKNTMIYFIYNIDFEIENEDIFLKHSFISKSPNYNYKFPIPGDIPLKHKPIIIGFGPAGMFSALILAEAGYEPIILERGKKVDERKKDVKNFWENSILNTESNVQFGEGGAGTFSDGKLNTLIKDKHNRIRKMLKEFVEAGAPEEILYINKPHIGTDKLEIAVKNIRKKIENLGGKILFNSKVTDFIIKNNKIKGVIVNNSEKLYSDIVILAIGHSARDTFQTLFEKGVKITQKPFSIGVRIEHLKEMIDKSQYGKFYNHPKLKAADYKLSHRAKNGRAVYTFCMCPGGYVVASASEKNMVVTNGMSEFARNNINSNSAILVNVSPEDFPSKHPLSGVDFQRRYEKKAFEISQSYYAPVQLFGDFLKSKKSSKFGSVNPTYKPGTVFYDLNKIFPDYISSALKEGILAMGKKLKYFSNYDSLLTGVETRSSSPVRIERNEDYESINIKGLYPAGEGAGYAGGITSSAVDGIRIAERIISKYKKGW</sequence>
<evidence type="ECO:0000259" key="1">
    <source>
        <dbReference type="Pfam" id="PF21688"/>
    </source>
</evidence>
<dbReference type="Gene3D" id="3.50.50.60">
    <property type="entry name" value="FAD/NAD(P)-binding domain"/>
    <property type="match status" value="2"/>
</dbReference>
<dbReference type="InterPro" id="IPR028348">
    <property type="entry name" value="FAD-binding_protein"/>
</dbReference>
<dbReference type="PANTHER" id="PTHR42842:SF3">
    <property type="entry name" value="FAD_NAD(P)-BINDING OXIDOREDUCTASE FAMILY PROTEIN"/>
    <property type="match status" value="1"/>
</dbReference>
<dbReference type="InterPro" id="IPR036188">
    <property type="entry name" value="FAD/NAD-bd_sf"/>
</dbReference>
<dbReference type="Gene3D" id="3.30.70.2700">
    <property type="match status" value="1"/>
</dbReference>
<dbReference type="SUPFAM" id="SSF51905">
    <property type="entry name" value="FAD/NAD(P)-binding domain"/>
    <property type="match status" value="1"/>
</dbReference>
<dbReference type="PANTHER" id="PTHR42842">
    <property type="entry name" value="FAD/NAD(P)-BINDING OXIDOREDUCTASE"/>
    <property type="match status" value="1"/>
</dbReference>
<keyword evidence="3" id="KW-1185">Reference proteome</keyword>
<protein>
    <recommendedName>
        <fullName evidence="1">FAD-dependent protein C-terminal domain-containing protein</fullName>
    </recommendedName>
</protein>
<dbReference type="EMBL" id="CP069362">
    <property type="protein sequence ID" value="WGS65794.1"/>
    <property type="molecule type" value="Genomic_DNA"/>
</dbReference>
<dbReference type="PIRSF" id="PIRSF038984">
    <property type="entry name" value="FAD_binding_protein"/>
    <property type="match status" value="1"/>
</dbReference>
<feature type="domain" description="FAD-dependent protein C-terminal" evidence="1">
    <location>
        <begin position="281"/>
        <end position="476"/>
    </location>
</feature>
<accession>A0ABY8PT40</accession>
<gene>
    <name evidence="2" type="ORF">JRV97_04395</name>
</gene>
<name>A0ABY8PT40_9BACT</name>
<dbReference type="Proteomes" id="UP001232493">
    <property type="component" value="Chromosome"/>
</dbReference>
<evidence type="ECO:0000313" key="2">
    <source>
        <dbReference type="EMBL" id="WGS65794.1"/>
    </source>
</evidence>
<reference evidence="2 3" key="1">
    <citation type="submission" date="2021-02" db="EMBL/GenBank/DDBJ databases">
        <title>Characterization of Marinitoga sp. nov. str. BP5-C20A.</title>
        <authorList>
            <person name="Erauso G."/>
            <person name="Postec A."/>
        </authorList>
    </citation>
    <scope>NUCLEOTIDE SEQUENCE [LARGE SCALE GENOMIC DNA]</scope>
    <source>
        <strain evidence="2 3">BP5-C20A</strain>
    </source>
</reference>
<dbReference type="Pfam" id="PF21688">
    <property type="entry name" value="FAD-depend_C"/>
    <property type="match status" value="1"/>
</dbReference>
<dbReference type="InterPro" id="IPR049516">
    <property type="entry name" value="FAD-depend_C"/>
</dbReference>
<proteinExistence type="predicted"/>
<dbReference type="RefSeq" id="WP_281000567.1">
    <property type="nucleotide sequence ID" value="NZ_CP069362.1"/>
</dbReference>
<organism evidence="2 3">
    <name type="scientific">Marinitoga aeolica</name>
    <dbReference type="NCBI Taxonomy" id="2809031"/>
    <lineage>
        <taxon>Bacteria</taxon>
        <taxon>Thermotogati</taxon>
        <taxon>Thermotogota</taxon>
        <taxon>Thermotogae</taxon>
        <taxon>Petrotogales</taxon>
        <taxon>Petrotogaceae</taxon>
        <taxon>Marinitoga</taxon>
    </lineage>
</organism>
<evidence type="ECO:0000313" key="3">
    <source>
        <dbReference type="Proteomes" id="UP001232493"/>
    </source>
</evidence>